<evidence type="ECO:0000313" key="2">
    <source>
        <dbReference type="Proteomes" id="UP001165205"/>
    </source>
</evidence>
<organism evidence="1 2">
    <name type="scientific">Aspergillus oryzae</name>
    <name type="common">Yellow koji mold</name>
    <dbReference type="NCBI Taxonomy" id="5062"/>
    <lineage>
        <taxon>Eukaryota</taxon>
        <taxon>Fungi</taxon>
        <taxon>Dikarya</taxon>
        <taxon>Ascomycota</taxon>
        <taxon>Pezizomycotina</taxon>
        <taxon>Eurotiomycetes</taxon>
        <taxon>Eurotiomycetidae</taxon>
        <taxon>Eurotiales</taxon>
        <taxon>Aspergillaceae</taxon>
        <taxon>Aspergillus</taxon>
        <taxon>Aspergillus subgen. Circumdati</taxon>
    </lineage>
</organism>
<accession>A0AAN4YKN9</accession>
<dbReference type="Proteomes" id="UP001165205">
    <property type="component" value="Unassembled WGS sequence"/>
</dbReference>
<comment type="caution">
    <text evidence="1">The sequence shown here is derived from an EMBL/GenBank/DDBJ whole genome shotgun (WGS) entry which is preliminary data.</text>
</comment>
<gene>
    <name evidence="1" type="ORF">Aory04_000830000</name>
</gene>
<dbReference type="EMBL" id="BSYA01000103">
    <property type="protein sequence ID" value="GMG32605.1"/>
    <property type="molecule type" value="Genomic_DNA"/>
</dbReference>
<sequence length="144" mass="16345">MANQSDLQQQFPVESQAQETSGKCHSVNNFIISLGQYHMNLSSDCNVLTIRLQEYTLLHYLLRLLEVLEGRGDTLSASDRSKVDRIRTIVEDDGYIGDDRDLHVAGFMTFIATQSCPEIVKGSWEEYMSSEIGTRIQTIVEARR</sequence>
<protein>
    <submittedName>
        <fullName evidence="1">Unnamed protein product</fullName>
    </submittedName>
</protein>
<evidence type="ECO:0000313" key="1">
    <source>
        <dbReference type="EMBL" id="GMG32605.1"/>
    </source>
</evidence>
<proteinExistence type="predicted"/>
<reference evidence="1" key="1">
    <citation type="submission" date="2023-04" db="EMBL/GenBank/DDBJ databases">
        <title>Aspergillus oryzae NBRC 4228.</title>
        <authorList>
            <person name="Ichikawa N."/>
            <person name="Sato H."/>
            <person name="Tonouchi N."/>
        </authorList>
    </citation>
    <scope>NUCLEOTIDE SEQUENCE</scope>
    <source>
        <strain evidence="1">NBRC 4228</strain>
    </source>
</reference>
<name>A0AAN4YKN9_ASPOZ</name>
<dbReference type="AlphaFoldDB" id="A0AAN4YKN9"/>